<protein>
    <recommendedName>
        <fullName evidence="1">DUF4789 domain-containing protein</fullName>
    </recommendedName>
</protein>
<dbReference type="PANTHER" id="PTHR21177">
    <property type="entry name" value="IP06524P-RELATED"/>
    <property type="match status" value="1"/>
</dbReference>
<accession>A0ABP1PZC0</accession>
<organism evidence="2 3">
    <name type="scientific">Orchesella dallaii</name>
    <dbReference type="NCBI Taxonomy" id="48710"/>
    <lineage>
        <taxon>Eukaryota</taxon>
        <taxon>Metazoa</taxon>
        <taxon>Ecdysozoa</taxon>
        <taxon>Arthropoda</taxon>
        <taxon>Hexapoda</taxon>
        <taxon>Collembola</taxon>
        <taxon>Entomobryomorpha</taxon>
        <taxon>Entomobryoidea</taxon>
        <taxon>Orchesellidae</taxon>
        <taxon>Orchesellinae</taxon>
        <taxon>Orchesella</taxon>
    </lineage>
</organism>
<sequence length="227" mass="24992">MLFGDILFPTIFMFLKHATVLHSGFETSSSSETANPEGDRMCVNLNKSSNANLLFHPETSTCYENESKGPCGENMKLYSVDGKVGECDCEPSPRMLIFHKKANQCFPIFQKGPCKQGKWIDVTQEGFPTCKLNPCYTNSSRDGEADRDLVMLHGTCVEVEATSVCEQGFKVGFESGKRLPRCIAIATRRSDAIGFGILAIHTGPVRCSPGTYKAISGKCQPAFEFDY</sequence>
<keyword evidence="3" id="KW-1185">Reference proteome</keyword>
<dbReference type="PANTHER" id="PTHR21177:SF4">
    <property type="entry name" value="IP06524P"/>
    <property type="match status" value="1"/>
</dbReference>
<name>A0ABP1PZC0_9HEXA</name>
<dbReference type="EMBL" id="CAXLJM020000016">
    <property type="protein sequence ID" value="CAL8083407.1"/>
    <property type="molecule type" value="Genomic_DNA"/>
</dbReference>
<dbReference type="Proteomes" id="UP001642540">
    <property type="component" value="Unassembled WGS sequence"/>
</dbReference>
<dbReference type="InterPro" id="IPR031993">
    <property type="entry name" value="DUF4789"/>
</dbReference>
<proteinExistence type="predicted"/>
<reference evidence="2 3" key="1">
    <citation type="submission" date="2024-08" db="EMBL/GenBank/DDBJ databases">
        <authorList>
            <person name="Cucini C."/>
            <person name="Frati F."/>
        </authorList>
    </citation>
    <scope>NUCLEOTIDE SEQUENCE [LARGE SCALE GENOMIC DNA]</scope>
</reference>
<evidence type="ECO:0000313" key="3">
    <source>
        <dbReference type="Proteomes" id="UP001642540"/>
    </source>
</evidence>
<comment type="caution">
    <text evidence="2">The sequence shown here is derived from an EMBL/GenBank/DDBJ whole genome shotgun (WGS) entry which is preliminary data.</text>
</comment>
<dbReference type="Pfam" id="PF16033">
    <property type="entry name" value="DUF4789"/>
    <property type="match status" value="1"/>
</dbReference>
<gene>
    <name evidence="2" type="ORF">ODALV1_LOCUS5475</name>
</gene>
<evidence type="ECO:0000313" key="2">
    <source>
        <dbReference type="EMBL" id="CAL8083407.1"/>
    </source>
</evidence>
<feature type="domain" description="DUF4789" evidence="1">
    <location>
        <begin position="70"/>
        <end position="165"/>
    </location>
</feature>
<evidence type="ECO:0000259" key="1">
    <source>
        <dbReference type="Pfam" id="PF16033"/>
    </source>
</evidence>